<dbReference type="GO" id="GO:0006302">
    <property type="term" value="P:double-strand break repair"/>
    <property type="evidence" value="ECO:0007669"/>
    <property type="project" value="TreeGrafter"/>
</dbReference>
<keyword evidence="3" id="KW-1185">Reference proteome</keyword>
<dbReference type="VEuPathDB" id="MicrosporidiaDB:M153_4760005580"/>
<protein>
    <submittedName>
        <fullName evidence="2">Putative DNA repair protein</fullName>
    </submittedName>
</protein>
<name>A0A0R0LX93_9MICR</name>
<dbReference type="GO" id="GO:0070192">
    <property type="term" value="P:chromosome organization involved in meiotic cell cycle"/>
    <property type="evidence" value="ECO:0007669"/>
    <property type="project" value="TreeGrafter"/>
</dbReference>
<dbReference type="GO" id="GO:0000794">
    <property type="term" value="C:condensed nuclear chromosome"/>
    <property type="evidence" value="ECO:0007669"/>
    <property type="project" value="TreeGrafter"/>
</dbReference>
<dbReference type="PANTHER" id="PTHR18867">
    <property type="entry name" value="RAD50"/>
    <property type="match status" value="1"/>
</dbReference>
<dbReference type="OrthoDB" id="18797at2759"/>
<feature type="region of interest" description="Disordered" evidence="1">
    <location>
        <begin position="25"/>
        <end position="58"/>
    </location>
</feature>
<accession>A0A0R0LX93</accession>
<feature type="non-terminal residue" evidence="2">
    <location>
        <position position="254"/>
    </location>
</feature>
<evidence type="ECO:0000313" key="2">
    <source>
        <dbReference type="EMBL" id="KRH93949.1"/>
    </source>
</evidence>
<feature type="compositionally biased region" description="Basic and acidic residues" evidence="1">
    <location>
        <begin position="26"/>
        <end position="44"/>
    </location>
</feature>
<dbReference type="GO" id="GO:0051880">
    <property type="term" value="F:G-quadruplex DNA binding"/>
    <property type="evidence" value="ECO:0007669"/>
    <property type="project" value="TreeGrafter"/>
</dbReference>
<comment type="caution">
    <text evidence="2">The sequence shown here is derived from an EMBL/GenBank/DDBJ whole genome shotgun (WGS) entry which is preliminary data.</text>
</comment>
<reference evidence="2 3" key="1">
    <citation type="submission" date="2015-07" db="EMBL/GenBank/DDBJ databases">
        <title>The genome of Pseudoloma neurophilia, a relevant intracellular parasite of the zebrafish.</title>
        <authorList>
            <person name="Ndikumana S."/>
            <person name="Pelin A."/>
            <person name="Sanders J."/>
            <person name="Corradi N."/>
        </authorList>
    </citation>
    <scope>NUCLEOTIDE SEQUENCE [LARGE SCALE GENOMIC DNA]</scope>
    <source>
        <strain evidence="2 3">MK1</strain>
    </source>
</reference>
<dbReference type="GO" id="GO:0043047">
    <property type="term" value="F:single-stranded telomeric DNA binding"/>
    <property type="evidence" value="ECO:0007669"/>
    <property type="project" value="TreeGrafter"/>
</dbReference>
<evidence type="ECO:0000313" key="3">
    <source>
        <dbReference type="Proteomes" id="UP000051530"/>
    </source>
</evidence>
<evidence type="ECO:0000256" key="1">
    <source>
        <dbReference type="SAM" id="MobiDB-lite"/>
    </source>
</evidence>
<organism evidence="2 3">
    <name type="scientific">Pseudoloma neurophilia</name>
    <dbReference type="NCBI Taxonomy" id="146866"/>
    <lineage>
        <taxon>Eukaryota</taxon>
        <taxon>Fungi</taxon>
        <taxon>Fungi incertae sedis</taxon>
        <taxon>Microsporidia</taxon>
        <taxon>Pseudoloma</taxon>
    </lineage>
</organism>
<dbReference type="EMBL" id="LGUB01000173">
    <property type="protein sequence ID" value="KRH93949.1"/>
    <property type="molecule type" value="Genomic_DNA"/>
</dbReference>
<dbReference type="GO" id="GO:0003691">
    <property type="term" value="F:double-stranded telomeric DNA binding"/>
    <property type="evidence" value="ECO:0007669"/>
    <property type="project" value="TreeGrafter"/>
</dbReference>
<gene>
    <name evidence="2" type="ORF">M153_4760005580</name>
</gene>
<sequence>MVTMKNQKVEVRNYENVLGEIITSSDDFKKNGSNKSESKSEIVHKTQSNGSNETKKLEKSITPEIKSLNVKATDLASHLFTLHSIQPVILNYVSLCSQDDSLWPMTHLKQRLDEIFSITCFNKVIDMIKNKKKEIINLIKLKKHDIEAKEREFIIFNKTYENIMNDHSKYDQMIESINIDKIKFNKLVEEITNLKNKIETLTDLQIDQNLVKLKEYESKMGCTCSVRIVFDAHVAENLYENTENQHSENLYKRN</sequence>
<dbReference type="AlphaFoldDB" id="A0A0R0LX93"/>
<dbReference type="GO" id="GO:0030870">
    <property type="term" value="C:Mre11 complex"/>
    <property type="evidence" value="ECO:0007669"/>
    <property type="project" value="TreeGrafter"/>
</dbReference>
<proteinExistence type="predicted"/>
<dbReference type="Proteomes" id="UP000051530">
    <property type="component" value="Unassembled WGS sequence"/>
</dbReference>
<dbReference type="PANTHER" id="PTHR18867:SF12">
    <property type="entry name" value="DNA REPAIR PROTEIN RAD50"/>
    <property type="match status" value="1"/>
</dbReference>
<dbReference type="GO" id="GO:0000722">
    <property type="term" value="P:telomere maintenance via recombination"/>
    <property type="evidence" value="ECO:0007669"/>
    <property type="project" value="TreeGrafter"/>
</dbReference>
<dbReference type="GO" id="GO:0007004">
    <property type="term" value="P:telomere maintenance via telomerase"/>
    <property type="evidence" value="ECO:0007669"/>
    <property type="project" value="TreeGrafter"/>
</dbReference>